<dbReference type="SUPFAM" id="SSF56300">
    <property type="entry name" value="Metallo-dependent phosphatases"/>
    <property type="match status" value="1"/>
</dbReference>
<keyword evidence="3" id="KW-0269">Exonuclease</keyword>
<dbReference type="InterPro" id="IPR029052">
    <property type="entry name" value="Metallo-depent_PP-like"/>
</dbReference>
<dbReference type="GO" id="GO:0004527">
    <property type="term" value="F:exonuclease activity"/>
    <property type="evidence" value="ECO:0007669"/>
    <property type="project" value="UniProtKB-KW"/>
</dbReference>
<keyword evidence="4" id="KW-1185">Reference proteome</keyword>
<gene>
    <name evidence="3" type="ORF">SAMN05443144_12459</name>
</gene>
<protein>
    <submittedName>
        <fullName evidence="3">DNA repair exonuclease SbcCD nuclease subunit</fullName>
    </submittedName>
</protein>
<dbReference type="Gene3D" id="3.60.21.10">
    <property type="match status" value="1"/>
</dbReference>
<dbReference type="STRING" id="1194090.SAMN05443144_12459"/>
<dbReference type="Proteomes" id="UP000184041">
    <property type="component" value="Unassembled WGS sequence"/>
</dbReference>
<dbReference type="EMBL" id="FQUS01000024">
    <property type="protein sequence ID" value="SHG31695.1"/>
    <property type="molecule type" value="Genomic_DNA"/>
</dbReference>
<proteinExistence type="predicted"/>
<sequence>MSLNIFHIADFHLGRTFRNLPEAQDTLSEARYTTLQKTIEKANELETDIFVIAGDLFDRTSMKVGDIRKAVRAINQFTGEVVLVLPGNHDYITADSQLWDRFKKEAEEHVLVLDKKKPIELSVFEPEVVVYPAPCHAKHSADHAIGWVEKIEKDKDALHIGIAHGSIEGVSPDFDQRYFPMSVHELEQSGTDLWLMGHTHITWPARPDKRDMIFNPGTPEPDGFSCNHEGRAFLHRVGDDKEITTEIVSTGTYRFVQKSEQISSARDVQDLVKQFSEDSWQQAVLELEVSGKLEEEAFEAWQESRSKIRDSVLELRLDDTEVRRKVTSEQIQKEFSEGSFPEQLLSSFSEEEEEEELQMAYELIKEVQQ</sequence>
<dbReference type="RefSeq" id="WP_073067579.1">
    <property type="nucleotide sequence ID" value="NZ_FQUS01000024.1"/>
</dbReference>
<organism evidence="3 4">
    <name type="scientific">Fodinibius roseus</name>
    <dbReference type="NCBI Taxonomy" id="1194090"/>
    <lineage>
        <taxon>Bacteria</taxon>
        <taxon>Pseudomonadati</taxon>
        <taxon>Balneolota</taxon>
        <taxon>Balneolia</taxon>
        <taxon>Balneolales</taxon>
        <taxon>Balneolaceae</taxon>
        <taxon>Fodinibius</taxon>
    </lineage>
</organism>
<dbReference type="InterPro" id="IPR004843">
    <property type="entry name" value="Calcineurin-like_PHP"/>
</dbReference>
<keyword evidence="3" id="KW-0540">Nuclease</keyword>
<dbReference type="AlphaFoldDB" id="A0A1M5IU47"/>
<dbReference type="OrthoDB" id="9773856at2"/>
<dbReference type="CDD" id="cd00840">
    <property type="entry name" value="MPP_Mre11_N"/>
    <property type="match status" value="1"/>
</dbReference>
<dbReference type="InterPro" id="IPR050535">
    <property type="entry name" value="DNA_Repair-Maintenance_Comp"/>
</dbReference>
<dbReference type="PANTHER" id="PTHR30337">
    <property type="entry name" value="COMPONENT OF ATP-DEPENDENT DSDNA EXONUCLEASE"/>
    <property type="match status" value="1"/>
</dbReference>
<keyword evidence="1" id="KW-0378">Hydrolase</keyword>
<evidence type="ECO:0000259" key="2">
    <source>
        <dbReference type="Pfam" id="PF00149"/>
    </source>
</evidence>
<accession>A0A1M5IU47</accession>
<evidence type="ECO:0000256" key="1">
    <source>
        <dbReference type="ARBA" id="ARBA00022801"/>
    </source>
</evidence>
<evidence type="ECO:0000313" key="3">
    <source>
        <dbReference type="EMBL" id="SHG31695.1"/>
    </source>
</evidence>
<reference evidence="3 4" key="1">
    <citation type="submission" date="2016-11" db="EMBL/GenBank/DDBJ databases">
        <authorList>
            <person name="Jaros S."/>
            <person name="Januszkiewicz K."/>
            <person name="Wedrychowicz H."/>
        </authorList>
    </citation>
    <scope>NUCLEOTIDE SEQUENCE [LARGE SCALE GENOMIC DNA]</scope>
    <source>
        <strain evidence="3 4">DSM 21986</strain>
    </source>
</reference>
<evidence type="ECO:0000313" key="4">
    <source>
        <dbReference type="Proteomes" id="UP000184041"/>
    </source>
</evidence>
<feature type="domain" description="Calcineurin-like phosphoesterase" evidence="2">
    <location>
        <begin position="4"/>
        <end position="201"/>
    </location>
</feature>
<dbReference type="Pfam" id="PF00149">
    <property type="entry name" value="Metallophos"/>
    <property type="match status" value="1"/>
</dbReference>
<name>A0A1M5IU47_9BACT</name>
<dbReference type="InterPro" id="IPR041796">
    <property type="entry name" value="Mre11_N"/>
</dbReference>